<reference evidence="2" key="1">
    <citation type="journal article" date="2019" name="Int. J. Syst. Evol. Microbiol.">
        <title>The Global Catalogue of Microorganisms (GCM) 10K type strain sequencing project: providing services to taxonomists for standard genome sequencing and annotation.</title>
        <authorList>
            <consortium name="The Broad Institute Genomics Platform"/>
            <consortium name="The Broad Institute Genome Sequencing Center for Infectious Disease"/>
            <person name="Wu L."/>
            <person name="Ma J."/>
        </authorList>
    </citation>
    <scope>NUCLEOTIDE SEQUENCE [LARGE SCALE GENOMIC DNA]</scope>
    <source>
        <strain evidence="2">JCM 13244</strain>
    </source>
</reference>
<protein>
    <submittedName>
        <fullName evidence="1">Uncharacterized protein</fullName>
    </submittedName>
</protein>
<sequence>MDRDNQSVAALAGQDRIKLIQFVAAVDKGVHISRKLSRYEAGRLPRHPLVEVDAARDVAGLYDIPR</sequence>
<name>A0ABP4VIS0_9ACTN</name>
<dbReference type="EMBL" id="BAAALR010000109">
    <property type="protein sequence ID" value="GAA1724888.1"/>
    <property type="molecule type" value="Genomic_DNA"/>
</dbReference>
<gene>
    <name evidence="1" type="ORF">GCM10009680_78150</name>
</gene>
<accession>A0ABP4VIS0</accession>
<evidence type="ECO:0000313" key="1">
    <source>
        <dbReference type="EMBL" id="GAA1724888.1"/>
    </source>
</evidence>
<proteinExistence type="predicted"/>
<comment type="caution">
    <text evidence="1">The sequence shown here is derived from an EMBL/GenBank/DDBJ whole genome shotgun (WGS) entry which is preliminary data.</text>
</comment>
<dbReference type="Proteomes" id="UP001499947">
    <property type="component" value="Unassembled WGS sequence"/>
</dbReference>
<keyword evidence="2" id="KW-1185">Reference proteome</keyword>
<evidence type="ECO:0000313" key="2">
    <source>
        <dbReference type="Proteomes" id="UP001499947"/>
    </source>
</evidence>
<organism evidence="1 2">
    <name type="scientific">Streptomyces yatensis</name>
    <dbReference type="NCBI Taxonomy" id="155177"/>
    <lineage>
        <taxon>Bacteria</taxon>
        <taxon>Bacillati</taxon>
        <taxon>Actinomycetota</taxon>
        <taxon>Actinomycetes</taxon>
        <taxon>Kitasatosporales</taxon>
        <taxon>Streptomycetaceae</taxon>
        <taxon>Streptomyces</taxon>
        <taxon>Streptomyces violaceusniger group</taxon>
    </lineage>
</organism>